<dbReference type="RefSeq" id="WP_186945131.1">
    <property type="nucleotide sequence ID" value="NZ_JACOGF010000001.1"/>
</dbReference>
<evidence type="ECO:0000313" key="11">
    <source>
        <dbReference type="Proteomes" id="UP000650424"/>
    </source>
</evidence>
<feature type="signal peptide" evidence="8">
    <location>
        <begin position="1"/>
        <end position="22"/>
    </location>
</feature>
<dbReference type="SUPFAM" id="SSF51011">
    <property type="entry name" value="Glycosyl hydrolase domain"/>
    <property type="match status" value="1"/>
</dbReference>
<reference evidence="10 11" key="1">
    <citation type="submission" date="2020-08" db="EMBL/GenBank/DDBJ databases">
        <title>Novel species isolated from subtropical streams in China.</title>
        <authorList>
            <person name="Lu H."/>
        </authorList>
    </citation>
    <scope>NUCLEOTIDE SEQUENCE [LARGE SCALE GENOMIC DNA]</scope>
    <source>
        <strain evidence="10 11">CY18W</strain>
    </source>
</reference>
<dbReference type="InterPro" id="IPR010720">
    <property type="entry name" value="Alpha-L-AF_C"/>
</dbReference>
<dbReference type="PANTHER" id="PTHR43576:SF2">
    <property type="entry name" value="INTRACELLULAR EXO-ALPHA-L-ARABINOFURANOSIDASE 2"/>
    <property type="match status" value="1"/>
</dbReference>
<keyword evidence="11" id="KW-1185">Reference proteome</keyword>
<evidence type="ECO:0000256" key="2">
    <source>
        <dbReference type="ARBA" id="ARBA00007186"/>
    </source>
</evidence>
<evidence type="ECO:0000256" key="6">
    <source>
        <dbReference type="ARBA" id="ARBA00023277"/>
    </source>
</evidence>
<gene>
    <name evidence="10" type="ORF">H8L32_00040</name>
</gene>
<dbReference type="InterPro" id="IPR055235">
    <property type="entry name" value="ASD1_cat"/>
</dbReference>
<keyword evidence="6" id="KW-0119">Carbohydrate metabolism</keyword>
<dbReference type="Pfam" id="PF22848">
    <property type="entry name" value="ASD1_dom"/>
    <property type="match status" value="1"/>
</dbReference>
<dbReference type="InterPro" id="IPR013780">
    <property type="entry name" value="Glyco_hydro_b"/>
</dbReference>
<feature type="domain" description="Alpha-L-arabinofuranosidase C-terminal" evidence="9">
    <location>
        <begin position="325"/>
        <end position="514"/>
    </location>
</feature>
<evidence type="ECO:0000256" key="4">
    <source>
        <dbReference type="ARBA" id="ARBA00012670"/>
    </source>
</evidence>
<evidence type="ECO:0000256" key="7">
    <source>
        <dbReference type="ARBA" id="ARBA00023295"/>
    </source>
</evidence>
<evidence type="ECO:0000256" key="3">
    <source>
        <dbReference type="ARBA" id="ARBA00011165"/>
    </source>
</evidence>
<feature type="chain" id="PRO_5047365985" description="non-reducing end alpha-L-arabinofuranosidase" evidence="8">
    <location>
        <begin position="23"/>
        <end position="522"/>
    </location>
</feature>
<keyword evidence="7" id="KW-0326">Glycosidase</keyword>
<evidence type="ECO:0000313" key="10">
    <source>
        <dbReference type="EMBL" id="MBC3915858.1"/>
    </source>
</evidence>
<comment type="catalytic activity">
    <reaction evidence="1">
        <text>Hydrolysis of terminal non-reducing alpha-L-arabinofuranoside residues in alpha-L-arabinosides.</text>
        <dbReference type="EC" id="3.2.1.55"/>
    </reaction>
</comment>
<dbReference type="Gene3D" id="3.20.20.80">
    <property type="entry name" value="Glycosidases"/>
    <property type="match status" value="1"/>
</dbReference>
<protein>
    <recommendedName>
        <fullName evidence="4">non-reducing end alpha-L-arabinofuranosidase</fullName>
        <ecNumber evidence="4">3.2.1.55</ecNumber>
    </recommendedName>
</protein>
<evidence type="ECO:0000259" key="9">
    <source>
        <dbReference type="SMART" id="SM00813"/>
    </source>
</evidence>
<keyword evidence="5" id="KW-0378">Hydrolase</keyword>
<sequence length="522" mass="56879">MKYLYSSVTALVLALCPIAAGAAEATKAASLTLDASKPGATIDRHIFGQFAEHLGHGIYEGVWVGPTSTIPNTRGIRNDVVAALKAIKVPVVRWPGGCFADEYHWRNGIGPADKRRAGLNPNWGGVVEPNTFGTHEFMDFVEQIGAEAYISANVGTGTPQESAEWLEYLTAENTVLAQERAANGHPAPYKVAFWGIGNESWGCGGAMSADYYLSQLKLYSRFSRNYLNGQKMQQIAVGPDGGKTEYTETIMKAWRDKVWSWNIDGLSLHSYTVNGWPPAKKATGFGEDDYASFIKETVGMDDLIKTHSAIMDKYDPAKKISLVVDEWGSWLAPTPGSKPGFLMQQNSQRDAILTALNFNIFARHADRVRMTNIAQMVNVLQAMILTDKERMLLTPTYHVFKMYVPFHDAKLVPVSIDAGTYAFGDIRLPRVDAIAAIDKNGKLWLALTNVDPNAAVGIAVNLPDVHASTALGETLTAPRIDAVNTFEAPDVVTPKAVKLSVSNNKLAFTLAPQSVTVLGFQP</sequence>
<dbReference type="EC" id="3.2.1.55" evidence="4"/>
<comment type="caution">
    <text evidence="10">The sequence shown here is derived from an EMBL/GenBank/DDBJ whole genome shotgun (WGS) entry which is preliminary data.</text>
</comment>
<comment type="similarity">
    <text evidence="2">Belongs to the glycosyl hydrolase 51 family.</text>
</comment>
<dbReference type="SMART" id="SM00813">
    <property type="entry name" value="Alpha-L-AF_C"/>
    <property type="match status" value="1"/>
</dbReference>
<organism evidence="10 11">
    <name type="scientific">Undibacterium hunanense</name>
    <dbReference type="NCBI Taxonomy" id="2762292"/>
    <lineage>
        <taxon>Bacteria</taxon>
        <taxon>Pseudomonadati</taxon>
        <taxon>Pseudomonadota</taxon>
        <taxon>Betaproteobacteria</taxon>
        <taxon>Burkholderiales</taxon>
        <taxon>Oxalobacteraceae</taxon>
        <taxon>Undibacterium</taxon>
    </lineage>
</organism>
<evidence type="ECO:0000256" key="8">
    <source>
        <dbReference type="SAM" id="SignalP"/>
    </source>
</evidence>
<dbReference type="Pfam" id="PF06964">
    <property type="entry name" value="Alpha-L-AF_C"/>
    <property type="match status" value="1"/>
</dbReference>
<proteinExistence type="inferred from homology"/>
<evidence type="ECO:0000256" key="5">
    <source>
        <dbReference type="ARBA" id="ARBA00022801"/>
    </source>
</evidence>
<evidence type="ECO:0000256" key="1">
    <source>
        <dbReference type="ARBA" id="ARBA00001462"/>
    </source>
</evidence>
<dbReference type="PANTHER" id="PTHR43576">
    <property type="entry name" value="ALPHA-L-ARABINOFURANOSIDASE C-RELATED"/>
    <property type="match status" value="1"/>
</dbReference>
<dbReference type="Gene3D" id="2.60.40.1180">
    <property type="entry name" value="Golgi alpha-mannosidase II"/>
    <property type="match status" value="1"/>
</dbReference>
<accession>A0ABR6ZIY1</accession>
<dbReference type="EMBL" id="JACOGF010000001">
    <property type="protein sequence ID" value="MBC3915858.1"/>
    <property type="molecule type" value="Genomic_DNA"/>
</dbReference>
<keyword evidence="8" id="KW-0732">Signal</keyword>
<dbReference type="Proteomes" id="UP000650424">
    <property type="component" value="Unassembled WGS sequence"/>
</dbReference>
<name>A0ABR6ZIY1_9BURK</name>
<dbReference type="SUPFAM" id="SSF51445">
    <property type="entry name" value="(Trans)glycosidases"/>
    <property type="match status" value="1"/>
</dbReference>
<dbReference type="InterPro" id="IPR017853">
    <property type="entry name" value="GH"/>
</dbReference>
<comment type="subunit">
    <text evidence="3">Homohexamer; trimer of dimers.</text>
</comment>